<proteinExistence type="predicted"/>
<name>A0A9J6D5H6_RHIMP</name>
<gene>
    <name evidence="1" type="ORF">HPB51_014434</name>
</gene>
<dbReference type="AlphaFoldDB" id="A0A9J6D5H6"/>
<sequence length="175" mass="19615">MVALNADNIYKSVCSVNVQECTFGHAREYCPKDKKMELELLESSMVEGFKALCENQGSLLKTLLSVYQCWNFQEFLSCIVQLPLTTKSFDFLAKRTDQDLEVLKKGLPKCIAHSKINTKQCAQVDEKAIEKLMHTFAERTVPGYNAASRAGFSTAAIAVHRCSSGFHQMELEPLP</sequence>
<accession>A0A9J6D5H6</accession>
<keyword evidence="2" id="KW-1185">Reference proteome</keyword>
<protein>
    <submittedName>
        <fullName evidence="1">Uncharacterized protein</fullName>
    </submittedName>
</protein>
<evidence type="ECO:0000313" key="2">
    <source>
        <dbReference type="Proteomes" id="UP000821866"/>
    </source>
</evidence>
<dbReference type="VEuPathDB" id="VectorBase:LOC119178276"/>
<dbReference type="Proteomes" id="UP000821866">
    <property type="component" value="Chromosome 9"/>
</dbReference>
<organism evidence="1 2">
    <name type="scientific">Rhipicephalus microplus</name>
    <name type="common">Cattle tick</name>
    <name type="synonym">Boophilus microplus</name>
    <dbReference type="NCBI Taxonomy" id="6941"/>
    <lineage>
        <taxon>Eukaryota</taxon>
        <taxon>Metazoa</taxon>
        <taxon>Ecdysozoa</taxon>
        <taxon>Arthropoda</taxon>
        <taxon>Chelicerata</taxon>
        <taxon>Arachnida</taxon>
        <taxon>Acari</taxon>
        <taxon>Parasitiformes</taxon>
        <taxon>Ixodida</taxon>
        <taxon>Ixodoidea</taxon>
        <taxon>Ixodidae</taxon>
        <taxon>Rhipicephalinae</taxon>
        <taxon>Rhipicephalus</taxon>
        <taxon>Boophilus</taxon>
    </lineage>
</organism>
<dbReference type="EMBL" id="JABSTU010000011">
    <property type="protein sequence ID" value="KAH8009298.1"/>
    <property type="molecule type" value="Genomic_DNA"/>
</dbReference>
<comment type="caution">
    <text evidence="1">The sequence shown here is derived from an EMBL/GenBank/DDBJ whole genome shotgun (WGS) entry which is preliminary data.</text>
</comment>
<reference evidence="1" key="1">
    <citation type="journal article" date="2020" name="Cell">
        <title>Large-Scale Comparative Analyses of Tick Genomes Elucidate Their Genetic Diversity and Vector Capacities.</title>
        <authorList>
            <consortium name="Tick Genome and Microbiome Consortium (TIGMIC)"/>
            <person name="Jia N."/>
            <person name="Wang J."/>
            <person name="Shi W."/>
            <person name="Du L."/>
            <person name="Sun Y."/>
            <person name="Zhan W."/>
            <person name="Jiang J.F."/>
            <person name="Wang Q."/>
            <person name="Zhang B."/>
            <person name="Ji P."/>
            <person name="Bell-Sakyi L."/>
            <person name="Cui X.M."/>
            <person name="Yuan T.T."/>
            <person name="Jiang B.G."/>
            <person name="Yang W.F."/>
            <person name="Lam T.T."/>
            <person name="Chang Q.C."/>
            <person name="Ding S.J."/>
            <person name="Wang X.J."/>
            <person name="Zhu J.G."/>
            <person name="Ruan X.D."/>
            <person name="Zhao L."/>
            <person name="Wei J.T."/>
            <person name="Ye R.Z."/>
            <person name="Que T.C."/>
            <person name="Du C.H."/>
            <person name="Zhou Y.H."/>
            <person name="Cheng J.X."/>
            <person name="Dai P.F."/>
            <person name="Guo W.B."/>
            <person name="Han X.H."/>
            <person name="Huang E.J."/>
            <person name="Li L.F."/>
            <person name="Wei W."/>
            <person name="Gao Y.C."/>
            <person name="Liu J.Z."/>
            <person name="Shao H.Z."/>
            <person name="Wang X."/>
            <person name="Wang C.C."/>
            <person name="Yang T.C."/>
            <person name="Huo Q.B."/>
            <person name="Li W."/>
            <person name="Chen H.Y."/>
            <person name="Chen S.E."/>
            <person name="Zhou L.G."/>
            <person name="Ni X.B."/>
            <person name="Tian J.H."/>
            <person name="Sheng Y."/>
            <person name="Liu T."/>
            <person name="Pan Y.S."/>
            <person name="Xia L.Y."/>
            <person name="Li J."/>
            <person name="Zhao F."/>
            <person name="Cao W.C."/>
        </authorList>
    </citation>
    <scope>NUCLEOTIDE SEQUENCE</scope>
    <source>
        <strain evidence="1">Rmic-2018</strain>
    </source>
</reference>
<reference evidence="1" key="2">
    <citation type="submission" date="2021-09" db="EMBL/GenBank/DDBJ databases">
        <authorList>
            <person name="Jia N."/>
            <person name="Wang J."/>
            <person name="Shi W."/>
            <person name="Du L."/>
            <person name="Sun Y."/>
            <person name="Zhan W."/>
            <person name="Jiang J."/>
            <person name="Wang Q."/>
            <person name="Zhang B."/>
            <person name="Ji P."/>
            <person name="Sakyi L.B."/>
            <person name="Cui X."/>
            <person name="Yuan T."/>
            <person name="Jiang B."/>
            <person name="Yang W."/>
            <person name="Lam T.T.-Y."/>
            <person name="Chang Q."/>
            <person name="Ding S."/>
            <person name="Wang X."/>
            <person name="Zhu J."/>
            <person name="Ruan X."/>
            <person name="Zhao L."/>
            <person name="Wei J."/>
            <person name="Que T."/>
            <person name="Du C."/>
            <person name="Cheng J."/>
            <person name="Dai P."/>
            <person name="Han X."/>
            <person name="Huang E."/>
            <person name="Gao Y."/>
            <person name="Liu J."/>
            <person name="Shao H."/>
            <person name="Ye R."/>
            <person name="Li L."/>
            <person name="Wei W."/>
            <person name="Wang X."/>
            <person name="Wang C."/>
            <person name="Huo Q."/>
            <person name="Li W."/>
            <person name="Guo W."/>
            <person name="Chen H."/>
            <person name="Chen S."/>
            <person name="Zhou L."/>
            <person name="Zhou L."/>
            <person name="Ni X."/>
            <person name="Tian J."/>
            <person name="Zhou Y."/>
            <person name="Sheng Y."/>
            <person name="Liu T."/>
            <person name="Pan Y."/>
            <person name="Xia L."/>
            <person name="Li J."/>
            <person name="Zhao F."/>
            <person name="Cao W."/>
        </authorList>
    </citation>
    <scope>NUCLEOTIDE SEQUENCE</scope>
    <source>
        <strain evidence="1">Rmic-2018</strain>
        <tissue evidence="1">Larvae</tissue>
    </source>
</reference>
<evidence type="ECO:0000313" key="1">
    <source>
        <dbReference type="EMBL" id="KAH8009298.1"/>
    </source>
</evidence>